<accession>A0ACC1XZM3</accession>
<dbReference type="EMBL" id="CM051399">
    <property type="protein sequence ID" value="KAJ4716902.1"/>
    <property type="molecule type" value="Genomic_DNA"/>
</dbReference>
<reference evidence="1 2" key="1">
    <citation type="journal article" date="2023" name="Science">
        <title>Complex scaffold remodeling in plant triterpene biosynthesis.</title>
        <authorList>
            <person name="De La Pena R."/>
            <person name="Hodgson H."/>
            <person name="Liu J.C."/>
            <person name="Stephenson M.J."/>
            <person name="Martin A.C."/>
            <person name="Owen C."/>
            <person name="Harkess A."/>
            <person name="Leebens-Mack J."/>
            <person name="Jimenez L.E."/>
            <person name="Osbourn A."/>
            <person name="Sattely E.S."/>
        </authorList>
    </citation>
    <scope>NUCLEOTIDE SEQUENCE [LARGE SCALE GENOMIC DNA]</scope>
    <source>
        <strain evidence="2">cv. JPN11</strain>
        <tissue evidence="1">Leaf</tissue>
    </source>
</reference>
<evidence type="ECO:0000313" key="2">
    <source>
        <dbReference type="Proteomes" id="UP001164539"/>
    </source>
</evidence>
<name>A0ACC1XZM3_MELAZ</name>
<sequence>MSLSLIQGYSSAEDEEEAKENDEQLHFQNSSDDDGDATANRSIGYNSLFDIPKPSSASGLPSAFDVFSQISGPPQFLNNAVEEQASTKDVDYQQGRRRNRKHKQDLPAGAVMEAKPQLVGIHERVRSDIEGNQPPASVSSTTQGVKLVATATNPNAEDAAELLRMCLQCGIPKTFSNARGMVCPVCNDRPPADTSIESKKKGSTIKDKEKSKRMKGQSSHAAWKSETEMQLRQQFD</sequence>
<organism evidence="1 2">
    <name type="scientific">Melia azedarach</name>
    <name type="common">Chinaberry tree</name>
    <dbReference type="NCBI Taxonomy" id="155640"/>
    <lineage>
        <taxon>Eukaryota</taxon>
        <taxon>Viridiplantae</taxon>
        <taxon>Streptophyta</taxon>
        <taxon>Embryophyta</taxon>
        <taxon>Tracheophyta</taxon>
        <taxon>Spermatophyta</taxon>
        <taxon>Magnoliopsida</taxon>
        <taxon>eudicotyledons</taxon>
        <taxon>Gunneridae</taxon>
        <taxon>Pentapetalae</taxon>
        <taxon>rosids</taxon>
        <taxon>malvids</taxon>
        <taxon>Sapindales</taxon>
        <taxon>Meliaceae</taxon>
        <taxon>Melia</taxon>
    </lineage>
</organism>
<protein>
    <submittedName>
        <fullName evidence="1">Plant/MHJ24-14 protein</fullName>
    </submittedName>
</protein>
<evidence type="ECO:0000313" key="1">
    <source>
        <dbReference type="EMBL" id="KAJ4716902.1"/>
    </source>
</evidence>
<gene>
    <name evidence="1" type="ORF">OWV82_011851</name>
</gene>
<proteinExistence type="predicted"/>
<comment type="caution">
    <text evidence="1">The sequence shown here is derived from an EMBL/GenBank/DDBJ whole genome shotgun (WGS) entry which is preliminary data.</text>
</comment>
<dbReference type="Proteomes" id="UP001164539">
    <property type="component" value="Chromosome 6"/>
</dbReference>
<keyword evidence="2" id="KW-1185">Reference proteome</keyword>